<feature type="domain" description="Glutamine amidotransferase" evidence="2">
    <location>
        <begin position="4"/>
        <end position="187"/>
    </location>
</feature>
<dbReference type="InterPro" id="IPR050472">
    <property type="entry name" value="Anth_synth/Amidotransfase"/>
</dbReference>
<sequence length="193" mass="21334">MRLLLIDNYDSFTFNLYDYFLRLDCKVVVIRNDAADLLSQLAQGGWDGLLLSPGPERPEKAGQLMAALDLAYELGLPSLGICLGHQAIGLKWGAVLHRAAQPMHGKTSLIQHQAKDLFEGLAQPMQVMRYHSLILDDLPSRLEATAFGPQGEIMALRDKLAPVWGVQFHPESILSPEGLSLLANWLHSLALIK</sequence>
<dbReference type="eggNOG" id="COG0512">
    <property type="taxonomic scope" value="Bacteria"/>
</dbReference>
<dbReference type="PRINTS" id="PR00099">
    <property type="entry name" value="CPSGATASE"/>
</dbReference>
<name>H6L336_SAPGL</name>
<dbReference type="NCBIfam" id="TIGR00566">
    <property type="entry name" value="trpG_papA"/>
    <property type="match status" value="1"/>
</dbReference>
<dbReference type="Pfam" id="PF00117">
    <property type="entry name" value="GATase"/>
    <property type="match status" value="1"/>
</dbReference>
<dbReference type="PROSITE" id="PS51273">
    <property type="entry name" value="GATASE_TYPE_1"/>
    <property type="match status" value="1"/>
</dbReference>
<keyword evidence="4" id="KW-1185">Reference proteome</keyword>
<keyword evidence="3" id="KW-0456">Lyase</keyword>
<dbReference type="InterPro" id="IPR029062">
    <property type="entry name" value="Class_I_gatase-like"/>
</dbReference>
<dbReference type="RefSeq" id="WP_015692481.1">
    <property type="nucleotide sequence ID" value="NC_016940.1"/>
</dbReference>
<organism evidence="3 4">
    <name type="scientific">Saprospira grandis (strain Lewin)</name>
    <dbReference type="NCBI Taxonomy" id="984262"/>
    <lineage>
        <taxon>Bacteria</taxon>
        <taxon>Pseudomonadati</taxon>
        <taxon>Bacteroidota</taxon>
        <taxon>Saprospiria</taxon>
        <taxon>Saprospirales</taxon>
        <taxon>Saprospiraceae</taxon>
        <taxon>Saprospira</taxon>
    </lineage>
</organism>
<dbReference type="GO" id="GO:0005829">
    <property type="term" value="C:cytosol"/>
    <property type="evidence" value="ECO:0007669"/>
    <property type="project" value="TreeGrafter"/>
</dbReference>
<dbReference type="PRINTS" id="PR00097">
    <property type="entry name" value="ANTSNTHASEII"/>
</dbReference>
<dbReference type="KEGG" id="sgn:SGRA_2132"/>
<dbReference type="Proteomes" id="UP000007519">
    <property type="component" value="Chromosome"/>
</dbReference>
<dbReference type="AlphaFoldDB" id="H6L336"/>
<keyword evidence="1 3" id="KW-0315">Glutamine amidotransferase</keyword>
<accession>H6L336</accession>
<dbReference type="InterPro" id="IPR017926">
    <property type="entry name" value="GATASE"/>
</dbReference>
<dbReference type="GO" id="GO:0004049">
    <property type="term" value="F:anthranilate synthase activity"/>
    <property type="evidence" value="ECO:0007669"/>
    <property type="project" value="UniProtKB-EC"/>
</dbReference>
<proteinExistence type="predicted"/>
<evidence type="ECO:0000256" key="1">
    <source>
        <dbReference type="ARBA" id="ARBA00022962"/>
    </source>
</evidence>
<dbReference type="CDD" id="cd01743">
    <property type="entry name" value="GATase1_Anthranilate_Synthase"/>
    <property type="match status" value="1"/>
</dbReference>
<evidence type="ECO:0000313" key="4">
    <source>
        <dbReference type="Proteomes" id="UP000007519"/>
    </source>
</evidence>
<dbReference type="Gene3D" id="3.40.50.880">
    <property type="match status" value="1"/>
</dbReference>
<protein>
    <submittedName>
        <fullName evidence="3">Glutamine amidotransferase of anthranilate synthase</fullName>
        <ecNumber evidence="3">4.1.3.27</ecNumber>
    </submittedName>
</protein>
<dbReference type="PANTHER" id="PTHR43418:SF8">
    <property type="entry name" value="SYNTHASE COMPONENT II, PUTATIVE-RELATED"/>
    <property type="match status" value="1"/>
</dbReference>
<dbReference type="EC" id="4.1.3.27" evidence="3"/>
<dbReference type="SUPFAM" id="SSF52317">
    <property type="entry name" value="Class I glutamine amidotransferase-like"/>
    <property type="match status" value="1"/>
</dbReference>
<dbReference type="HOGENOM" id="CLU_014340_1_2_10"/>
<dbReference type="PANTHER" id="PTHR43418">
    <property type="entry name" value="MULTIFUNCTIONAL TRYPTOPHAN BIOSYNTHESIS PROTEIN-RELATED"/>
    <property type="match status" value="1"/>
</dbReference>
<dbReference type="FunFam" id="3.40.50.880:FF:000003">
    <property type="entry name" value="Anthranilate synthase component II"/>
    <property type="match status" value="1"/>
</dbReference>
<dbReference type="STRING" id="984262.SGRA_2132"/>
<dbReference type="OrthoDB" id="9786812at2"/>
<dbReference type="GO" id="GO:0000162">
    <property type="term" value="P:L-tryptophan biosynthetic process"/>
    <property type="evidence" value="ECO:0007669"/>
    <property type="project" value="TreeGrafter"/>
</dbReference>
<dbReference type="EMBL" id="CP002831">
    <property type="protein sequence ID" value="AFC24863.1"/>
    <property type="molecule type" value="Genomic_DNA"/>
</dbReference>
<dbReference type="PRINTS" id="PR00096">
    <property type="entry name" value="GATASE"/>
</dbReference>
<dbReference type="MEROPS" id="C26.955"/>
<evidence type="ECO:0000259" key="2">
    <source>
        <dbReference type="Pfam" id="PF00117"/>
    </source>
</evidence>
<dbReference type="InterPro" id="IPR006221">
    <property type="entry name" value="TrpG/PapA_dom"/>
</dbReference>
<evidence type="ECO:0000313" key="3">
    <source>
        <dbReference type="EMBL" id="AFC24863.1"/>
    </source>
</evidence>
<reference evidence="3 4" key="1">
    <citation type="journal article" date="2012" name="Stand. Genomic Sci.">
        <title>Complete genome sequencing and analysis of Saprospira grandis str. Lewin, a predatory marine bacterium.</title>
        <authorList>
            <person name="Saw J.H."/>
            <person name="Yuryev A."/>
            <person name="Kanbe M."/>
            <person name="Hou S."/>
            <person name="Young A.G."/>
            <person name="Aizawa S."/>
            <person name="Alam M."/>
        </authorList>
    </citation>
    <scope>NUCLEOTIDE SEQUENCE [LARGE SCALE GENOMIC DNA]</scope>
    <source>
        <strain evidence="3 4">Lewin</strain>
    </source>
</reference>
<gene>
    <name evidence="3" type="primary">trpG</name>
    <name evidence="3" type="ordered locus">SGRA_2132</name>
</gene>